<dbReference type="Proteomes" id="UP000241421">
    <property type="component" value="Unassembled WGS sequence"/>
</dbReference>
<comment type="caution">
    <text evidence="1">The sequence shown here is derived from an EMBL/GenBank/DDBJ whole genome shotgun (WGS) entry which is preliminary data.</text>
</comment>
<keyword evidence="2" id="KW-1185">Reference proteome</keyword>
<dbReference type="EMBL" id="PXWF02000205">
    <property type="protein sequence ID" value="PWF48256.1"/>
    <property type="molecule type" value="Genomic_DNA"/>
</dbReference>
<dbReference type="AlphaFoldDB" id="A0A2U2HLF7"/>
<organism evidence="1 2">
    <name type="scientific">Massilia glaciei</name>
    <dbReference type="NCBI Taxonomy" id="1524097"/>
    <lineage>
        <taxon>Bacteria</taxon>
        <taxon>Pseudomonadati</taxon>
        <taxon>Pseudomonadota</taxon>
        <taxon>Betaproteobacteria</taxon>
        <taxon>Burkholderiales</taxon>
        <taxon>Oxalobacteraceae</taxon>
        <taxon>Telluria group</taxon>
        <taxon>Massilia</taxon>
    </lineage>
</organism>
<evidence type="ECO:0000313" key="2">
    <source>
        <dbReference type="Proteomes" id="UP000241421"/>
    </source>
</evidence>
<sequence>MRLHYISRRSALLLDPSLEPEQAEQLICSVALGPGSYEWFMVDRAVGNVKSQGPHLAAPLRQPA</sequence>
<gene>
    <name evidence="1" type="ORF">C7C56_012775</name>
</gene>
<reference evidence="1 2" key="1">
    <citation type="submission" date="2018-04" db="EMBL/GenBank/DDBJ databases">
        <title>Massilia violaceinigra sp. nov., a novel purple-pigmented bacterium isolated from Tianshan glacier, Xinjiang, China.</title>
        <authorList>
            <person name="Wang H."/>
        </authorList>
    </citation>
    <scope>NUCLEOTIDE SEQUENCE [LARGE SCALE GENOMIC DNA]</scope>
    <source>
        <strain evidence="1 2">B448-2</strain>
    </source>
</reference>
<proteinExistence type="predicted"/>
<name>A0A2U2HLF7_9BURK</name>
<evidence type="ECO:0000313" key="1">
    <source>
        <dbReference type="EMBL" id="PWF48256.1"/>
    </source>
</evidence>
<protein>
    <submittedName>
        <fullName evidence="1">Uncharacterized protein</fullName>
    </submittedName>
</protein>
<accession>A0A2U2HLF7</accession>